<sequence length="500" mass="54780">MPQTFTYVFDTPVYKGTSSFSTGIFINGKFQDGSEGGYIDVINPTNGKVITKVSEGTAKDVDVAVEAAQKAFDTVWGLNCPGFERGKLLYKLSELMTAHADEFAALEALDNGKTFGWARKADIEAAIGSIRYYAGWADKIQGNTIETTKDKIAYTTHEPLGVVGQIIPWNFPLMMISWKLGPALAAGNTVILKPSEFTPLTALLMAQLTVEAGFPPGVVNIINGYGTTVGHALSHHMHVEKVAFTGSTLIGRKVLEAASKTNLKDVSLELGGKSPNIIFDDCDIEQAVNWTVHGIFWNHGQACCAGSRIFVHEKIYDDFLHRFTEKTKSLKIGDPFAADSYQGPQVSQQQYDRIMSYIDSGKEAGATVHLGGSRWGNEGYFIEPTIFTETKPDMRIVQEEIFGPVGVVIKFHDDDDVIRQANDTVYGLASAIFTKNIDRALKTSQRLRAGTTWINCANQLHAQIPFGGFKQSGIGRELGEYALQHYTAVKAVHINLGHEI</sequence>
<evidence type="ECO:0000313" key="6">
    <source>
        <dbReference type="EMBL" id="THH00352.1"/>
    </source>
</evidence>
<dbReference type="PROSITE" id="PS00070">
    <property type="entry name" value="ALDEHYDE_DEHYDR_CYS"/>
    <property type="match status" value="1"/>
</dbReference>
<gene>
    <name evidence="6" type="ORF">EW026_g2185</name>
</gene>
<dbReference type="AlphaFoldDB" id="A0A4S4KP48"/>
<feature type="domain" description="Aldehyde dehydrogenase" evidence="5">
    <location>
        <begin position="34"/>
        <end position="492"/>
    </location>
</feature>
<evidence type="ECO:0000256" key="3">
    <source>
        <dbReference type="PROSITE-ProRule" id="PRU10007"/>
    </source>
</evidence>
<dbReference type="Gene3D" id="3.40.605.10">
    <property type="entry name" value="Aldehyde Dehydrogenase, Chain A, domain 1"/>
    <property type="match status" value="1"/>
</dbReference>
<keyword evidence="7" id="KW-1185">Reference proteome</keyword>
<evidence type="ECO:0000256" key="1">
    <source>
        <dbReference type="ARBA" id="ARBA00009986"/>
    </source>
</evidence>
<comment type="caution">
    <text evidence="6">The sequence shown here is derived from an EMBL/GenBank/DDBJ whole genome shotgun (WGS) entry which is preliminary data.</text>
</comment>
<evidence type="ECO:0000256" key="2">
    <source>
        <dbReference type="ARBA" id="ARBA00023002"/>
    </source>
</evidence>
<dbReference type="EMBL" id="SGPJ01000053">
    <property type="protein sequence ID" value="THH00352.1"/>
    <property type="molecule type" value="Genomic_DNA"/>
</dbReference>
<protein>
    <recommendedName>
        <fullName evidence="5">Aldehyde dehydrogenase domain-containing protein</fullName>
    </recommendedName>
</protein>
<dbReference type="FunFam" id="3.40.605.10:FF:000050">
    <property type="entry name" value="Aldehyde dehydrogenase, mitochondrial"/>
    <property type="match status" value="1"/>
</dbReference>
<proteinExistence type="inferred from homology"/>
<reference evidence="6 7" key="1">
    <citation type="submission" date="2019-02" db="EMBL/GenBank/DDBJ databases">
        <title>Genome sequencing of the rare red list fungi Phlebia centrifuga.</title>
        <authorList>
            <person name="Buettner E."/>
            <person name="Kellner H."/>
        </authorList>
    </citation>
    <scope>NUCLEOTIDE SEQUENCE [LARGE SCALE GENOMIC DNA]</scope>
    <source>
        <strain evidence="6 7">DSM 108282</strain>
    </source>
</reference>
<evidence type="ECO:0000256" key="4">
    <source>
        <dbReference type="RuleBase" id="RU003345"/>
    </source>
</evidence>
<dbReference type="PANTHER" id="PTHR11699">
    <property type="entry name" value="ALDEHYDE DEHYDROGENASE-RELATED"/>
    <property type="match status" value="1"/>
</dbReference>
<evidence type="ECO:0000259" key="5">
    <source>
        <dbReference type="Pfam" id="PF00171"/>
    </source>
</evidence>
<dbReference type="InterPro" id="IPR016162">
    <property type="entry name" value="Ald_DH_N"/>
</dbReference>
<dbReference type="CDD" id="cd07091">
    <property type="entry name" value="ALDH_F1-2_Ald2-like"/>
    <property type="match status" value="1"/>
</dbReference>
<dbReference type="GO" id="GO:0019413">
    <property type="term" value="P:acetate biosynthetic process"/>
    <property type="evidence" value="ECO:0007669"/>
    <property type="project" value="UniProtKB-ARBA"/>
</dbReference>
<dbReference type="FunFam" id="3.40.309.10:FF:000001">
    <property type="entry name" value="Mitochondrial aldehyde dehydrogenase 2"/>
    <property type="match status" value="1"/>
</dbReference>
<name>A0A4S4KP48_9APHY</name>
<dbReference type="Pfam" id="PF00171">
    <property type="entry name" value="Aldedh"/>
    <property type="match status" value="1"/>
</dbReference>
<dbReference type="FunFam" id="3.40.605.10:FF:000026">
    <property type="entry name" value="Aldehyde dehydrogenase, putative"/>
    <property type="match status" value="1"/>
</dbReference>
<dbReference type="GO" id="GO:0004030">
    <property type="term" value="F:aldehyde dehydrogenase [NAD(P)+] activity"/>
    <property type="evidence" value="ECO:0007669"/>
    <property type="project" value="UniProtKB-ARBA"/>
</dbReference>
<comment type="similarity">
    <text evidence="1 4">Belongs to the aldehyde dehydrogenase family.</text>
</comment>
<organism evidence="6 7">
    <name type="scientific">Hermanssonia centrifuga</name>
    <dbReference type="NCBI Taxonomy" id="98765"/>
    <lineage>
        <taxon>Eukaryota</taxon>
        <taxon>Fungi</taxon>
        <taxon>Dikarya</taxon>
        <taxon>Basidiomycota</taxon>
        <taxon>Agaricomycotina</taxon>
        <taxon>Agaricomycetes</taxon>
        <taxon>Polyporales</taxon>
        <taxon>Meruliaceae</taxon>
        <taxon>Hermanssonia</taxon>
    </lineage>
</organism>
<dbReference type="SUPFAM" id="SSF53720">
    <property type="entry name" value="ALDH-like"/>
    <property type="match status" value="1"/>
</dbReference>
<feature type="active site" evidence="3">
    <location>
        <position position="269"/>
    </location>
</feature>
<dbReference type="InterPro" id="IPR029510">
    <property type="entry name" value="Ald_DH_CS_GLU"/>
</dbReference>
<dbReference type="InterPro" id="IPR016161">
    <property type="entry name" value="Ald_DH/histidinol_DH"/>
</dbReference>
<dbReference type="InterPro" id="IPR016163">
    <property type="entry name" value="Ald_DH_C"/>
</dbReference>
<dbReference type="InterPro" id="IPR015590">
    <property type="entry name" value="Aldehyde_DH_dom"/>
</dbReference>
<dbReference type="Proteomes" id="UP000309038">
    <property type="component" value="Unassembled WGS sequence"/>
</dbReference>
<dbReference type="InterPro" id="IPR016160">
    <property type="entry name" value="Ald_DH_CS_CYS"/>
</dbReference>
<accession>A0A4S4KP48</accession>
<keyword evidence="2 4" id="KW-0560">Oxidoreductase</keyword>
<evidence type="ECO:0000313" key="7">
    <source>
        <dbReference type="Proteomes" id="UP000309038"/>
    </source>
</evidence>
<dbReference type="PROSITE" id="PS00687">
    <property type="entry name" value="ALDEHYDE_DEHYDR_GLU"/>
    <property type="match status" value="1"/>
</dbReference>
<dbReference type="Gene3D" id="3.40.309.10">
    <property type="entry name" value="Aldehyde Dehydrogenase, Chain A, domain 2"/>
    <property type="match status" value="1"/>
</dbReference>